<dbReference type="OrthoDB" id="10266980at2759"/>
<dbReference type="InterPro" id="IPR050846">
    <property type="entry name" value="TLCD"/>
</dbReference>
<accession>A0A7R9BIA8</accession>
<dbReference type="Proteomes" id="UP000678499">
    <property type="component" value="Unassembled WGS sequence"/>
</dbReference>
<proteinExistence type="predicted"/>
<dbReference type="Pfam" id="PF03798">
    <property type="entry name" value="TRAM_LAG1_CLN8"/>
    <property type="match status" value="1"/>
</dbReference>
<evidence type="ECO:0000259" key="7">
    <source>
        <dbReference type="PROSITE" id="PS50922"/>
    </source>
</evidence>
<dbReference type="EMBL" id="OA882267">
    <property type="protein sequence ID" value="CAD7274290.1"/>
    <property type="molecule type" value="Genomic_DNA"/>
</dbReference>
<dbReference type="PROSITE" id="PS50922">
    <property type="entry name" value="TLC"/>
    <property type="match status" value="1"/>
</dbReference>
<evidence type="ECO:0000256" key="2">
    <source>
        <dbReference type="ARBA" id="ARBA00022692"/>
    </source>
</evidence>
<evidence type="ECO:0000256" key="4">
    <source>
        <dbReference type="ARBA" id="ARBA00023136"/>
    </source>
</evidence>
<feature type="transmembrane region" description="Helical" evidence="6">
    <location>
        <begin position="54"/>
        <end position="75"/>
    </location>
</feature>
<evidence type="ECO:0000313" key="8">
    <source>
        <dbReference type="EMBL" id="CAD7274290.1"/>
    </source>
</evidence>
<dbReference type="InterPro" id="IPR006634">
    <property type="entry name" value="TLC-dom"/>
</dbReference>
<organism evidence="8">
    <name type="scientific">Notodromas monacha</name>
    <dbReference type="NCBI Taxonomy" id="399045"/>
    <lineage>
        <taxon>Eukaryota</taxon>
        <taxon>Metazoa</taxon>
        <taxon>Ecdysozoa</taxon>
        <taxon>Arthropoda</taxon>
        <taxon>Crustacea</taxon>
        <taxon>Oligostraca</taxon>
        <taxon>Ostracoda</taxon>
        <taxon>Podocopa</taxon>
        <taxon>Podocopida</taxon>
        <taxon>Cypridocopina</taxon>
        <taxon>Cypridoidea</taxon>
        <taxon>Cyprididae</taxon>
        <taxon>Notodromas</taxon>
    </lineage>
</organism>
<sequence length="269" mass="29757">MELLAESPPPSAQIGALWIGLGVAFFYGLHVKFTVAAPRFVAKSSASARARWRWANIATSCTHAAITGAGALLSFCWYPESAKNIVFGFTKFGHGLAAFSLGYFLVDSVDLFLNDDKKATRNELFIHHGFILACFGLAVFTGRYVPYAQLALLSEVNSVFLHARQLMLLQGVSKHNLVYRLNSLVNLGTFLTFRLSVLVWMAQWLFRNRDVIPATAFSLGSIALPVIIVMNVILLVRLVNSDYRSQGRTVSKSILQAPVEMDLPAQKWT</sequence>
<dbReference type="GO" id="GO:0097035">
    <property type="term" value="P:regulation of membrane lipid distribution"/>
    <property type="evidence" value="ECO:0007669"/>
    <property type="project" value="TreeGrafter"/>
</dbReference>
<keyword evidence="3 6" id="KW-1133">Transmembrane helix</keyword>
<reference evidence="8" key="1">
    <citation type="submission" date="2020-11" db="EMBL/GenBank/DDBJ databases">
        <authorList>
            <person name="Tran Van P."/>
        </authorList>
    </citation>
    <scope>NUCLEOTIDE SEQUENCE</scope>
</reference>
<feature type="transmembrane region" description="Helical" evidence="6">
    <location>
        <begin position="184"/>
        <end position="206"/>
    </location>
</feature>
<name>A0A7R9BIA8_9CRUS</name>
<gene>
    <name evidence="8" type="ORF">NMOB1V02_LOCUS2137</name>
</gene>
<dbReference type="GO" id="GO:0005886">
    <property type="term" value="C:plasma membrane"/>
    <property type="evidence" value="ECO:0007669"/>
    <property type="project" value="TreeGrafter"/>
</dbReference>
<dbReference type="PANTHER" id="PTHR13439:SF4">
    <property type="entry name" value="TLC DOMAIN-CONTAINING PROTEIN"/>
    <property type="match status" value="1"/>
</dbReference>
<evidence type="ECO:0000313" key="9">
    <source>
        <dbReference type="Proteomes" id="UP000678499"/>
    </source>
</evidence>
<feature type="transmembrane region" description="Helical" evidence="6">
    <location>
        <begin position="125"/>
        <end position="141"/>
    </location>
</feature>
<comment type="subcellular location">
    <subcellularLocation>
        <location evidence="1">Membrane</location>
        <topology evidence="1">Multi-pass membrane protein</topology>
    </subcellularLocation>
</comment>
<feature type="transmembrane region" description="Helical" evidence="6">
    <location>
        <begin position="12"/>
        <end position="33"/>
    </location>
</feature>
<evidence type="ECO:0000256" key="3">
    <source>
        <dbReference type="ARBA" id="ARBA00022989"/>
    </source>
</evidence>
<dbReference type="SMART" id="SM00724">
    <property type="entry name" value="TLC"/>
    <property type="match status" value="1"/>
</dbReference>
<keyword evidence="2 5" id="KW-0812">Transmembrane</keyword>
<evidence type="ECO:0000256" key="1">
    <source>
        <dbReference type="ARBA" id="ARBA00004141"/>
    </source>
</evidence>
<evidence type="ECO:0000256" key="6">
    <source>
        <dbReference type="SAM" id="Phobius"/>
    </source>
</evidence>
<keyword evidence="4 5" id="KW-0472">Membrane</keyword>
<feature type="transmembrane region" description="Helical" evidence="6">
    <location>
        <begin position="212"/>
        <end position="236"/>
    </location>
</feature>
<dbReference type="GO" id="GO:0055091">
    <property type="term" value="P:phospholipid homeostasis"/>
    <property type="evidence" value="ECO:0007669"/>
    <property type="project" value="TreeGrafter"/>
</dbReference>
<evidence type="ECO:0000256" key="5">
    <source>
        <dbReference type="PROSITE-ProRule" id="PRU00205"/>
    </source>
</evidence>
<dbReference type="AlphaFoldDB" id="A0A7R9BIA8"/>
<protein>
    <recommendedName>
        <fullName evidence="7">TLC domain-containing protein</fullName>
    </recommendedName>
</protein>
<dbReference type="GO" id="GO:0007009">
    <property type="term" value="P:plasma membrane organization"/>
    <property type="evidence" value="ECO:0007669"/>
    <property type="project" value="TreeGrafter"/>
</dbReference>
<feature type="domain" description="TLC" evidence="7">
    <location>
        <begin position="49"/>
        <end position="244"/>
    </location>
</feature>
<keyword evidence="9" id="KW-1185">Reference proteome</keyword>
<dbReference type="EMBL" id="CAJPEX010000230">
    <property type="protein sequence ID" value="CAG0914442.1"/>
    <property type="molecule type" value="Genomic_DNA"/>
</dbReference>
<dbReference type="GO" id="GO:0071709">
    <property type="term" value="P:membrane assembly"/>
    <property type="evidence" value="ECO:0007669"/>
    <property type="project" value="TreeGrafter"/>
</dbReference>
<dbReference type="PANTHER" id="PTHR13439">
    <property type="entry name" value="CT120 PROTEIN"/>
    <property type="match status" value="1"/>
</dbReference>